<dbReference type="GO" id="GO:0000981">
    <property type="term" value="F:DNA-binding transcription factor activity, RNA polymerase II-specific"/>
    <property type="evidence" value="ECO:0007669"/>
    <property type="project" value="InterPro"/>
</dbReference>
<dbReference type="AlphaFoldDB" id="A0A2J6QYK0"/>
<feature type="region of interest" description="Disordered" evidence="2">
    <location>
        <begin position="308"/>
        <end position="327"/>
    </location>
</feature>
<evidence type="ECO:0008006" key="5">
    <source>
        <dbReference type="Google" id="ProtNLM"/>
    </source>
</evidence>
<dbReference type="GO" id="GO:0008270">
    <property type="term" value="F:zinc ion binding"/>
    <property type="evidence" value="ECO:0007669"/>
    <property type="project" value="InterPro"/>
</dbReference>
<dbReference type="Proteomes" id="UP000235786">
    <property type="component" value="Unassembled WGS sequence"/>
</dbReference>
<dbReference type="CDD" id="cd00067">
    <property type="entry name" value="GAL4"/>
    <property type="match status" value="1"/>
</dbReference>
<feature type="region of interest" description="Disordered" evidence="2">
    <location>
        <begin position="165"/>
        <end position="216"/>
    </location>
</feature>
<dbReference type="EMBL" id="KZ613963">
    <property type="protein sequence ID" value="PMD31343.1"/>
    <property type="molecule type" value="Genomic_DNA"/>
</dbReference>
<sequence>MSDQLRVPNTLDPSTLGLDFMDAGDATQLDFWTHGVDNSQNMSTSAVDGSLPEDLSDIDFLELSASLWNVPHPASPLPSSETFNLTSHNIDPLPFIGTSYDPFCGAEIDTGSPAQSGPLSPKQDLVQIRSNLTSSPPSLSHLGFLDLTTTEISDSDPWRFLDGSTSSALAPADPTSHPSPVALSTPISRAPPLDSQSYSTPVHGGQPLEQSDSPDFVSNDYGRQHREILPKPLLAAEPMPASKRHQLIKEKQPALELRPFSPHLPVRARNQTSTPELKRKRSLTEQMIANNLLPCSLFQAFPASSMSAESQMGKKSSTGPTMKRKRAKKGERRCLRCRVQKEECDGKSPCGACQAVWSRKQLKTIHWTKCINQDIRELNIFAWAFECIPGLFNPGKIPKVVTAKSNKSLLEACDTVIAMVLGSPLEAGIGRVMAESIAVQLFSDPPQALTRKPYYSKLWHPRKAPDEYRRACYPALRFVTLILQQDTIASLMGVPRTFIYRSCAEFYATLFANLWQELKKLRPKDASRAVNRELLASWLSLLRSTASWVIWHGLIWQAAFLEGYEMISRFFQKTDPANYEVYTPHHHLDMAIENAQYTLIDILRMPVTQELFNKFEQAREHLQRYCNYWLDQLAPEMVSPPTFNLFLEVLETLTLDNMVSLPLDFGAYTKPEAERFNGICQSLGRIGLVYRNPFGYAPFLREILQTDSALRYQRFTDNVSISNHIRSSDGTDDIVETVAEEIIDELGRGGIKFVDDRVKGRLTEAVAKQLKLTSFWSYRY</sequence>
<accession>A0A2J6QYK0</accession>
<protein>
    <recommendedName>
        <fullName evidence="5">Zn(2)-C6 fungal-type domain-containing protein</fullName>
    </recommendedName>
</protein>
<evidence type="ECO:0000256" key="2">
    <source>
        <dbReference type="SAM" id="MobiDB-lite"/>
    </source>
</evidence>
<keyword evidence="4" id="KW-1185">Reference proteome</keyword>
<evidence type="ECO:0000313" key="4">
    <source>
        <dbReference type="Proteomes" id="UP000235786"/>
    </source>
</evidence>
<organism evidence="3 4">
    <name type="scientific">Hyaloscypha variabilis (strain UAMH 11265 / GT02V1 / F)</name>
    <name type="common">Meliniomyces variabilis</name>
    <dbReference type="NCBI Taxonomy" id="1149755"/>
    <lineage>
        <taxon>Eukaryota</taxon>
        <taxon>Fungi</taxon>
        <taxon>Dikarya</taxon>
        <taxon>Ascomycota</taxon>
        <taxon>Pezizomycotina</taxon>
        <taxon>Leotiomycetes</taxon>
        <taxon>Helotiales</taxon>
        <taxon>Hyaloscyphaceae</taxon>
        <taxon>Hyaloscypha</taxon>
        <taxon>Hyaloscypha variabilis</taxon>
    </lineage>
</organism>
<name>A0A2J6QYK0_HYAVF</name>
<dbReference type="InterPro" id="IPR001138">
    <property type="entry name" value="Zn2Cys6_DnaBD"/>
</dbReference>
<evidence type="ECO:0000313" key="3">
    <source>
        <dbReference type="EMBL" id="PMD31343.1"/>
    </source>
</evidence>
<gene>
    <name evidence="3" type="ORF">L207DRAFT_572994</name>
</gene>
<feature type="compositionally biased region" description="Polar residues" evidence="2">
    <location>
        <begin position="308"/>
        <end position="320"/>
    </location>
</feature>
<keyword evidence="1" id="KW-0539">Nucleus</keyword>
<reference evidence="3 4" key="1">
    <citation type="submission" date="2016-04" db="EMBL/GenBank/DDBJ databases">
        <title>A degradative enzymes factory behind the ericoid mycorrhizal symbiosis.</title>
        <authorList>
            <consortium name="DOE Joint Genome Institute"/>
            <person name="Martino E."/>
            <person name="Morin E."/>
            <person name="Grelet G."/>
            <person name="Kuo A."/>
            <person name="Kohler A."/>
            <person name="Daghino S."/>
            <person name="Barry K."/>
            <person name="Choi C."/>
            <person name="Cichocki N."/>
            <person name="Clum A."/>
            <person name="Copeland A."/>
            <person name="Hainaut M."/>
            <person name="Haridas S."/>
            <person name="Labutti K."/>
            <person name="Lindquist E."/>
            <person name="Lipzen A."/>
            <person name="Khouja H.-R."/>
            <person name="Murat C."/>
            <person name="Ohm R."/>
            <person name="Olson A."/>
            <person name="Spatafora J."/>
            <person name="Veneault-Fourrey C."/>
            <person name="Henrissat B."/>
            <person name="Grigoriev I."/>
            <person name="Martin F."/>
            <person name="Perotto S."/>
        </authorList>
    </citation>
    <scope>NUCLEOTIDE SEQUENCE [LARGE SCALE GENOMIC DNA]</scope>
    <source>
        <strain evidence="3 4">F</strain>
    </source>
</reference>
<proteinExistence type="predicted"/>
<evidence type="ECO:0000256" key="1">
    <source>
        <dbReference type="ARBA" id="ARBA00023242"/>
    </source>
</evidence>